<dbReference type="GO" id="GO:0004540">
    <property type="term" value="F:RNA nuclease activity"/>
    <property type="evidence" value="ECO:0007669"/>
    <property type="project" value="InterPro"/>
</dbReference>
<accession>A0AAX3SQE6</accession>
<name>A0AAX3SQE6_9BURK</name>
<dbReference type="InterPro" id="IPR012340">
    <property type="entry name" value="NA-bd_OB-fold"/>
</dbReference>
<dbReference type="EMBL" id="CP120956">
    <property type="protein sequence ID" value="WFF82183.1"/>
    <property type="molecule type" value="Genomic_DNA"/>
</dbReference>
<dbReference type="SMART" id="SM00955">
    <property type="entry name" value="RNB"/>
    <property type="match status" value="1"/>
</dbReference>
<dbReference type="AlphaFoldDB" id="A0AAX3SQE6"/>
<evidence type="ECO:0000259" key="1">
    <source>
        <dbReference type="SMART" id="SM00955"/>
    </source>
</evidence>
<feature type="domain" description="RNB" evidence="1">
    <location>
        <begin position="235"/>
        <end position="531"/>
    </location>
</feature>
<sequence length="688" mass="74866">MHALFEEAGKFLAGRILSEADTSAQVELDSGKRVKVKSANILLKFDKPAPAELIAQGQAMAAEIDLDLAWEFAPEEEFGFADLARDYFSDNATLAQQAGALFRIYEAPHYFRRAGKGRFKKAPAEILQQALAGIEKKKQIQAQITAWAEQLGAGECPGPIREQLYKILFRPDKNAAEYKAVVEASRATRLAPLDLLHRAGAIESAYEFHWKRFLFDHFPKGTQFPPLEAPQPPAELPLADVQAFSIDDSATTEIDDALSVRGLGTGTVTVGIHIAAPGLAIVPGTPLDQLGRSRLSTVYMPGYKITMLPNEVVQIYTLDEGRANPAVSLYVTVDETTLETTASETRLERVPVQVNFRHDKLDHIVTEQWLADPSIEVDGTPEVLQGKRAELTFLQRWARHLKAGRELVRGKPENFNRPDYNFRLVGNGSAEPRGNEQVEITVRKRGAPLDLIVAEAAIVANSTWGGWMADLGVPGIYRSQASLAPGIKVRMSTKALPHAGIGVKSYAWATSPLRRYVDLVNQWQIIACARHGKTAALAAPFKPKDAELFGIISSFDGAYSAYNGYQAGMERFWTLKYLQQNAITELTATVIKEGMGGGLLVRADDLPLVFPVLGVTGLPRGAHVRVRLGEIDEIALDVSGTLIERLDSDAAAADDGAEDDEEAVAGPIAIAVDMNETDGTSAADPAQP</sequence>
<protein>
    <submittedName>
        <fullName evidence="2">RNB domain-containing ribonuclease</fullName>
    </submittedName>
</protein>
<evidence type="ECO:0000313" key="3">
    <source>
        <dbReference type="Proteomes" id="UP001219066"/>
    </source>
</evidence>
<dbReference type="PANTHER" id="PTHR23355:SF9">
    <property type="entry name" value="DIS3-LIKE EXONUCLEASE 2"/>
    <property type="match status" value="1"/>
</dbReference>
<dbReference type="GO" id="GO:0006402">
    <property type="term" value="P:mRNA catabolic process"/>
    <property type="evidence" value="ECO:0007669"/>
    <property type="project" value="TreeGrafter"/>
</dbReference>
<dbReference type="GO" id="GO:0005829">
    <property type="term" value="C:cytosol"/>
    <property type="evidence" value="ECO:0007669"/>
    <property type="project" value="TreeGrafter"/>
</dbReference>
<dbReference type="RefSeq" id="WP_277849413.1">
    <property type="nucleotide sequence ID" value="NZ_CP120956.1"/>
</dbReference>
<reference evidence="2" key="1">
    <citation type="submission" date="2023-03" db="EMBL/GenBank/DDBJ databases">
        <title>Synergistic degradation of erythromycin by symbiotic bacteria Ery-6A and Ery-6B and application in simulated water remediation.</title>
        <authorList>
            <person name="Xu S."/>
        </authorList>
    </citation>
    <scope>NUCLEOTIDE SEQUENCE</scope>
    <source>
        <strain evidence="2">Ery-6A</strain>
    </source>
</reference>
<evidence type="ECO:0000313" key="2">
    <source>
        <dbReference type="EMBL" id="WFF82183.1"/>
    </source>
</evidence>
<organism evidence="2 3">
    <name type="scientific">Delftia tsuruhatensis</name>
    <dbReference type="NCBI Taxonomy" id="180282"/>
    <lineage>
        <taxon>Bacteria</taxon>
        <taxon>Pseudomonadati</taxon>
        <taxon>Pseudomonadota</taxon>
        <taxon>Betaproteobacteria</taxon>
        <taxon>Burkholderiales</taxon>
        <taxon>Comamonadaceae</taxon>
        <taxon>Delftia</taxon>
    </lineage>
</organism>
<dbReference type="SUPFAM" id="SSF50249">
    <property type="entry name" value="Nucleic acid-binding proteins"/>
    <property type="match status" value="1"/>
</dbReference>
<gene>
    <name evidence="2" type="ORF">PYR84_05680</name>
</gene>
<dbReference type="GO" id="GO:0003723">
    <property type="term" value="F:RNA binding"/>
    <property type="evidence" value="ECO:0007669"/>
    <property type="project" value="InterPro"/>
</dbReference>
<dbReference type="InterPro" id="IPR050180">
    <property type="entry name" value="RNR_Ribonuclease"/>
</dbReference>
<proteinExistence type="predicted"/>
<dbReference type="Proteomes" id="UP001219066">
    <property type="component" value="Chromosome"/>
</dbReference>
<dbReference type="Pfam" id="PF00773">
    <property type="entry name" value="RNB"/>
    <property type="match status" value="2"/>
</dbReference>
<dbReference type="PANTHER" id="PTHR23355">
    <property type="entry name" value="RIBONUCLEASE"/>
    <property type="match status" value="1"/>
</dbReference>
<dbReference type="InterPro" id="IPR001900">
    <property type="entry name" value="RNase_II/R"/>
</dbReference>